<sequence>MEIFNFEYICNIINSNIIINSINLMRYFTLFVFLFFSTLSISQTRIKAQIIDIDTRVPLAFCKVEYLNKTITADWEGKFNMEITAFDKPLVIAYKGYQTKNVYISRDEELVIIKMTIDLNTYKKVEIYTDNRVNKIVKKVTENKKKNQPEKALKSFQYKNYENLLITANPDSISSKIDTIYKKRLFSKTKIKLDSANYKFKELITKHHLYQTEKINLIQYNKTGYKETVLASRMAGFKNPLYEYLGLKLVSYSVYENPFEILETPLQNPISNYGRRLYNFYLVDSLEIQNRKTYKIFFQPKKLQSSRLRGLFYIDAQTFAIAKAYYRIYGIVNINADYTFEYRKEENLWFPKKRKFTVLKGNNADDIKILGNTIKFNSSLETNPNTNATDQIYLTIESIPFDIELNKEIDFENNGIKIEIDEKGLDKPENYWTKFSKDTLDYRRLNTYKSIDSLSFSKKIERKIFLGKKILNGYYPIKLVDLDLRSLVKYNNFEGFRLGIGGVTNAELSEKYKIAAYGAYGIKDKEFKFGITPSYLIDKKSETWISASYTDDLNEISQINFATDSRRFKIYDPRPINISTFYSNKTTSVFIESNYFAKSDTYFALSKSRIDPKFDYTFINQGISYTKYNITTAQLAFQWNPFSSYMQTPKERIEIEKRHPKFSIQFTQTLPNVLENDFNFTKIDFKTFYEIPFISGHKSSALLQTGIAFGDVPLTHLYSLQPNNLNRDAILQRITFAGKNSFETMYFNEFFSNKYVSLQLKHTFNKIRLGYRINPEFSIVTRMAWGEINKENTHIGLEFNSLEKGFFESGVECNKIFKGFGLTAFFRYGPYQLSNIEDNLSLKISYYIDLGF</sequence>
<proteinExistence type="predicted"/>
<protein>
    <submittedName>
        <fullName evidence="2">DUF5686 family protein</fullName>
    </submittedName>
</protein>
<keyword evidence="1" id="KW-1133">Transmembrane helix</keyword>
<dbReference type="RefSeq" id="WP_246918376.1">
    <property type="nucleotide sequence ID" value="NZ_CP090145.1"/>
</dbReference>
<organism evidence="2 3">
    <name type="scientific">Flavobacterium sediminilitoris</name>
    <dbReference type="NCBI Taxonomy" id="2024526"/>
    <lineage>
        <taxon>Bacteria</taxon>
        <taxon>Pseudomonadati</taxon>
        <taxon>Bacteroidota</taxon>
        <taxon>Flavobacteriia</taxon>
        <taxon>Flavobacteriales</taxon>
        <taxon>Flavobacteriaceae</taxon>
        <taxon>Flavobacterium</taxon>
    </lineage>
</organism>
<evidence type="ECO:0000313" key="3">
    <source>
        <dbReference type="Proteomes" id="UP000830454"/>
    </source>
</evidence>
<gene>
    <name evidence="2" type="ORF">LXD69_06635</name>
</gene>
<reference evidence="2" key="1">
    <citation type="submission" date="2021-12" db="EMBL/GenBank/DDBJ databases">
        <authorList>
            <person name="Cha I.-T."/>
            <person name="Lee K.-E."/>
            <person name="Park S.-J."/>
        </authorList>
    </citation>
    <scope>NUCLEOTIDE SEQUENCE</scope>
    <source>
        <strain evidence="2">YSM-43</strain>
    </source>
</reference>
<keyword evidence="1" id="KW-0472">Membrane</keyword>
<keyword evidence="1" id="KW-0812">Transmembrane</keyword>
<evidence type="ECO:0000313" key="2">
    <source>
        <dbReference type="EMBL" id="UOX35186.1"/>
    </source>
</evidence>
<dbReference type="EMBL" id="CP090145">
    <property type="protein sequence ID" value="UOX35186.1"/>
    <property type="molecule type" value="Genomic_DNA"/>
</dbReference>
<feature type="transmembrane region" description="Helical" evidence="1">
    <location>
        <begin position="24"/>
        <end position="42"/>
    </location>
</feature>
<reference evidence="2" key="2">
    <citation type="submission" date="2022-04" db="EMBL/GenBank/DDBJ databases">
        <title>Complete Genome Sequence of Flavobacterium sediminilitoris YSM-43, Isolated from a Tidal Sediment.</title>
        <authorList>
            <person name="Lee P.A."/>
        </authorList>
    </citation>
    <scope>NUCLEOTIDE SEQUENCE</scope>
    <source>
        <strain evidence="2">YSM-43</strain>
    </source>
</reference>
<name>A0ABY4HQL8_9FLAO</name>
<keyword evidence="3" id="KW-1185">Reference proteome</keyword>
<dbReference type="InterPro" id="IPR043741">
    <property type="entry name" value="DUF5686"/>
</dbReference>
<accession>A0ABY4HQL8</accession>
<dbReference type="Pfam" id="PF18939">
    <property type="entry name" value="DUF5686"/>
    <property type="match status" value="1"/>
</dbReference>
<dbReference type="Proteomes" id="UP000830454">
    <property type="component" value="Chromosome"/>
</dbReference>
<evidence type="ECO:0000256" key="1">
    <source>
        <dbReference type="SAM" id="Phobius"/>
    </source>
</evidence>